<dbReference type="AlphaFoldDB" id="A0AAV0NFB0"/>
<keyword evidence="1" id="KW-0812">Transmembrane</keyword>
<gene>
    <name evidence="2" type="ORF">LITE_LOCUS33046</name>
</gene>
<protein>
    <submittedName>
        <fullName evidence="2">Uncharacterized protein</fullName>
    </submittedName>
</protein>
<keyword evidence="1" id="KW-0472">Membrane</keyword>
<evidence type="ECO:0000313" key="3">
    <source>
        <dbReference type="Proteomes" id="UP001154282"/>
    </source>
</evidence>
<keyword evidence="3" id="KW-1185">Reference proteome</keyword>
<dbReference type="EMBL" id="CAMGYJ010000008">
    <property type="protein sequence ID" value="CAI0457228.1"/>
    <property type="molecule type" value="Genomic_DNA"/>
</dbReference>
<comment type="caution">
    <text evidence="2">The sequence shown here is derived from an EMBL/GenBank/DDBJ whole genome shotgun (WGS) entry which is preliminary data.</text>
</comment>
<organism evidence="2 3">
    <name type="scientific">Linum tenue</name>
    <dbReference type="NCBI Taxonomy" id="586396"/>
    <lineage>
        <taxon>Eukaryota</taxon>
        <taxon>Viridiplantae</taxon>
        <taxon>Streptophyta</taxon>
        <taxon>Embryophyta</taxon>
        <taxon>Tracheophyta</taxon>
        <taxon>Spermatophyta</taxon>
        <taxon>Magnoliopsida</taxon>
        <taxon>eudicotyledons</taxon>
        <taxon>Gunneridae</taxon>
        <taxon>Pentapetalae</taxon>
        <taxon>rosids</taxon>
        <taxon>fabids</taxon>
        <taxon>Malpighiales</taxon>
        <taxon>Linaceae</taxon>
        <taxon>Linum</taxon>
    </lineage>
</organism>
<proteinExistence type="predicted"/>
<evidence type="ECO:0000313" key="2">
    <source>
        <dbReference type="EMBL" id="CAI0457228.1"/>
    </source>
</evidence>
<keyword evidence="1" id="KW-1133">Transmembrane helix</keyword>
<evidence type="ECO:0000256" key="1">
    <source>
        <dbReference type="SAM" id="Phobius"/>
    </source>
</evidence>
<name>A0AAV0NFB0_9ROSI</name>
<reference evidence="2" key="1">
    <citation type="submission" date="2022-08" db="EMBL/GenBank/DDBJ databases">
        <authorList>
            <person name="Gutierrez-Valencia J."/>
        </authorList>
    </citation>
    <scope>NUCLEOTIDE SEQUENCE</scope>
</reference>
<sequence>MGEDQRPWTNVCPELLDSIYKRLPSHVDGTHFGNVCKNWHRVHSRIALSNPLPVFIKRAKLTSSDVIQVQEGGRLLLQRRRESLIPHWLSALPTAPGSMILLVYADLYFSVLRRGKNGFEQKTYDFSLRGKKGQICLGVGYKDGRFFCLFEMGDMLIFSADKNEMRMLLAAIKPLLPEKLSRWNDLGVLAVVEKKVMTADDRYHEEQEMLVFITYWERDYEASEKDNFRLVGVDEQVMTTMRDLLFENDYEKAFLEDWSNKGFILVKEPLPLKMNLERCSLNMVLFIVSEVVLIFGFILILGFKN</sequence>
<accession>A0AAV0NFB0</accession>
<feature type="transmembrane region" description="Helical" evidence="1">
    <location>
        <begin position="283"/>
        <end position="303"/>
    </location>
</feature>
<dbReference type="Proteomes" id="UP001154282">
    <property type="component" value="Unassembled WGS sequence"/>
</dbReference>